<dbReference type="InterPro" id="IPR027945">
    <property type="entry name" value="SseB_C"/>
</dbReference>
<protein>
    <submittedName>
        <fullName evidence="2">Enhanced serine sensitivity protein SseB C-terminal domain-containing protein</fullName>
    </submittedName>
</protein>
<reference evidence="3" key="1">
    <citation type="journal article" date="2019" name="Int. J. Syst. Evol. Microbiol.">
        <title>The Global Catalogue of Microorganisms (GCM) 10K type strain sequencing project: providing services to taxonomists for standard genome sequencing and annotation.</title>
        <authorList>
            <consortium name="The Broad Institute Genomics Platform"/>
            <consortium name="The Broad Institute Genome Sequencing Center for Infectious Disease"/>
            <person name="Wu L."/>
            <person name="Ma J."/>
        </authorList>
    </citation>
    <scope>NUCLEOTIDE SEQUENCE [LARGE SCALE GENOMIC DNA]</scope>
    <source>
        <strain evidence="3">JCM 17986</strain>
    </source>
</reference>
<evidence type="ECO:0000259" key="1">
    <source>
        <dbReference type="Pfam" id="PF14581"/>
    </source>
</evidence>
<organism evidence="2 3">
    <name type="scientific">Yinghuangia aomiensis</name>
    <dbReference type="NCBI Taxonomy" id="676205"/>
    <lineage>
        <taxon>Bacteria</taxon>
        <taxon>Bacillati</taxon>
        <taxon>Actinomycetota</taxon>
        <taxon>Actinomycetes</taxon>
        <taxon>Kitasatosporales</taxon>
        <taxon>Streptomycetaceae</taxon>
        <taxon>Yinghuangia</taxon>
    </lineage>
</organism>
<dbReference type="RefSeq" id="WP_345673195.1">
    <property type="nucleotide sequence ID" value="NZ_BAABHS010000001.1"/>
</dbReference>
<feature type="domain" description="SseB protein C-terminal" evidence="1">
    <location>
        <begin position="131"/>
        <end position="231"/>
    </location>
</feature>
<keyword evidence="3" id="KW-1185">Reference proteome</keyword>
<dbReference type="EMBL" id="BAABHS010000001">
    <property type="protein sequence ID" value="GAA4945282.1"/>
    <property type="molecule type" value="Genomic_DNA"/>
</dbReference>
<dbReference type="Pfam" id="PF14581">
    <property type="entry name" value="SseB_C"/>
    <property type="match status" value="1"/>
</dbReference>
<dbReference type="Proteomes" id="UP001500466">
    <property type="component" value="Unassembled WGS sequence"/>
</dbReference>
<name>A0ABP9GIY8_9ACTN</name>
<evidence type="ECO:0000313" key="2">
    <source>
        <dbReference type="EMBL" id="GAA4945282.1"/>
    </source>
</evidence>
<evidence type="ECO:0000313" key="3">
    <source>
        <dbReference type="Proteomes" id="UP001500466"/>
    </source>
</evidence>
<gene>
    <name evidence="2" type="ORF">GCM10023205_01160</name>
</gene>
<sequence>MAFPANEVEHAMRQVAPQGYEAYEVLLQALDRGHVWMLLWQGQPGSPDAQYGNMEVHGSHYAPAFTSEEQLRESRWDRGWEVHAVKEIGATLYPDRWGIWLDPHMQGGGIGIPFLDLRRIVTGLDRTLPGPLRVGEPTVQDPAFWSMVAAELAGSGVVRAAHRAYVEPSVGAPRVVLGIRTADADPATTDRVHAAVARASAAMPGGPLSWVPLDDPYDPVAGWLRDHTRSFV</sequence>
<proteinExistence type="predicted"/>
<accession>A0ABP9GIY8</accession>
<comment type="caution">
    <text evidence="2">The sequence shown here is derived from an EMBL/GenBank/DDBJ whole genome shotgun (WGS) entry which is preliminary data.</text>
</comment>